<proteinExistence type="predicted"/>
<gene>
    <name evidence="1" type="ORF">EW026_g1839</name>
</gene>
<protein>
    <submittedName>
        <fullName evidence="1">Uncharacterized protein</fullName>
    </submittedName>
</protein>
<dbReference type="Proteomes" id="UP000309038">
    <property type="component" value="Unassembled WGS sequence"/>
</dbReference>
<sequence length="48" mass="5507">MPGLTKLPPFPEDVPTHPLLIIDYQLIKQGDSEEIDETLGGRNQAWFW</sequence>
<evidence type="ECO:0000313" key="2">
    <source>
        <dbReference type="Proteomes" id="UP000309038"/>
    </source>
</evidence>
<dbReference type="AlphaFoldDB" id="A0A4S4KR43"/>
<reference evidence="1 2" key="1">
    <citation type="submission" date="2019-02" db="EMBL/GenBank/DDBJ databases">
        <title>Genome sequencing of the rare red list fungi Phlebia centrifuga.</title>
        <authorList>
            <person name="Buettner E."/>
            <person name="Kellner H."/>
        </authorList>
    </citation>
    <scope>NUCLEOTIDE SEQUENCE [LARGE SCALE GENOMIC DNA]</scope>
    <source>
        <strain evidence="1 2">DSM 108282</strain>
    </source>
</reference>
<comment type="caution">
    <text evidence="1">The sequence shown here is derived from an EMBL/GenBank/DDBJ whole genome shotgun (WGS) entry which is preliminary data.</text>
</comment>
<name>A0A4S4KR43_9APHY</name>
<organism evidence="1 2">
    <name type="scientific">Hermanssonia centrifuga</name>
    <dbReference type="NCBI Taxonomy" id="98765"/>
    <lineage>
        <taxon>Eukaryota</taxon>
        <taxon>Fungi</taxon>
        <taxon>Dikarya</taxon>
        <taxon>Basidiomycota</taxon>
        <taxon>Agaricomycotina</taxon>
        <taxon>Agaricomycetes</taxon>
        <taxon>Polyporales</taxon>
        <taxon>Meruliaceae</taxon>
        <taxon>Hermanssonia</taxon>
    </lineage>
</organism>
<keyword evidence="2" id="KW-1185">Reference proteome</keyword>
<dbReference type="EMBL" id="SGPJ01000041">
    <property type="protein sequence ID" value="THH00771.1"/>
    <property type="molecule type" value="Genomic_DNA"/>
</dbReference>
<evidence type="ECO:0000313" key="1">
    <source>
        <dbReference type="EMBL" id="THH00771.1"/>
    </source>
</evidence>
<accession>A0A4S4KR43</accession>